<evidence type="ECO:0000313" key="2">
    <source>
        <dbReference type="EMBL" id="KKM16279.1"/>
    </source>
</evidence>
<comment type="caution">
    <text evidence="2">The sequence shown here is derived from an EMBL/GenBank/DDBJ whole genome shotgun (WGS) entry which is preliminary data.</text>
</comment>
<name>A0A0F9I9C0_9ZZZZ</name>
<feature type="region of interest" description="Disordered" evidence="1">
    <location>
        <begin position="1"/>
        <end position="23"/>
    </location>
</feature>
<protein>
    <submittedName>
        <fullName evidence="2">Uncharacterized protein</fullName>
    </submittedName>
</protein>
<proteinExistence type="predicted"/>
<gene>
    <name evidence="2" type="ORF">LCGC14_1687470</name>
</gene>
<dbReference type="AlphaFoldDB" id="A0A0F9I9C0"/>
<reference evidence="2" key="1">
    <citation type="journal article" date="2015" name="Nature">
        <title>Complex archaea that bridge the gap between prokaryotes and eukaryotes.</title>
        <authorList>
            <person name="Spang A."/>
            <person name="Saw J.H."/>
            <person name="Jorgensen S.L."/>
            <person name="Zaremba-Niedzwiedzka K."/>
            <person name="Martijn J."/>
            <person name="Lind A.E."/>
            <person name="van Eijk R."/>
            <person name="Schleper C."/>
            <person name="Guy L."/>
            <person name="Ettema T.J."/>
        </authorList>
    </citation>
    <scope>NUCLEOTIDE SEQUENCE</scope>
</reference>
<evidence type="ECO:0000256" key="1">
    <source>
        <dbReference type="SAM" id="MobiDB-lite"/>
    </source>
</evidence>
<dbReference type="EMBL" id="LAZR01014709">
    <property type="protein sequence ID" value="KKM16279.1"/>
    <property type="molecule type" value="Genomic_DNA"/>
</dbReference>
<organism evidence="2">
    <name type="scientific">marine sediment metagenome</name>
    <dbReference type="NCBI Taxonomy" id="412755"/>
    <lineage>
        <taxon>unclassified sequences</taxon>
        <taxon>metagenomes</taxon>
        <taxon>ecological metagenomes</taxon>
    </lineage>
</organism>
<sequence>MKKNSAVADTKMGKNGGTPQQKEIPLDTEVTLKLTVAQINVVLQILAKQPFEEIAHLIAEIQNQANQQVLNS</sequence>
<accession>A0A0F9I9C0</accession>